<dbReference type="InterPro" id="IPR050446">
    <property type="entry name" value="FAD-oxidoreductase/Apoptosis"/>
</dbReference>
<dbReference type="RefSeq" id="WP_138458408.1">
    <property type="nucleotide sequence ID" value="NZ_VBUU01000035.1"/>
</dbReference>
<evidence type="ECO:0000313" key="7">
    <source>
        <dbReference type="EMBL" id="TLF98287.1"/>
    </source>
</evidence>
<reference evidence="7 8" key="1">
    <citation type="submission" date="2019-05" db="EMBL/GenBank/DDBJ databases">
        <title>Genomes sequences of two Nocardia cyriacigeorgica environmental isolates, type strains Nocardia asteroides ATCC 19247 and Nocardia cyriacigeorgica DSM 44484.</title>
        <authorList>
            <person name="Vautrin F."/>
            <person name="Bergeron E."/>
            <person name="Dubost A."/>
            <person name="Abrouk D."/>
            <person name="Rodriguez Nava V."/>
            <person name="Pujic P."/>
        </authorList>
    </citation>
    <scope>NUCLEOTIDE SEQUENCE [LARGE SCALE GENOMIC DNA]</scope>
    <source>
        <strain evidence="7 8">EML 1456</strain>
    </source>
</reference>
<dbReference type="AlphaFoldDB" id="A0A5R8P7X2"/>
<dbReference type="GO" id="GO:0005737">
    <property type="term" value="C:cytoplasm"/>
    <property type="evidence" value="ECO:0007669"/>
    <property type="project" value="TreeGrafter"/>
</dbReference>
<dbReference type="Pfam" id="PF07992">
    <property type="entry name" value="Pyr_redox_2"/>
    <property type="match status" value="1"/>
</dbReference>
<keyword evidence="4" id="KW-0560">Oxidoreductase</keyword>
<evidence type="ECO:0000259" key="6">
    <source>
        <dbReference type="Pfam" id="PF14759"/>
    </source>
</evidence>
<dbReference type="InterPro" id="IPR016156">
    <property type="entry name" value="FAD/NAD-linked_Rdtase_dimer_sf"/>
</dbReference>
<dbReference type="EMBL" id="VBUU01000035">
    <property type="protein sequence ID" value="TLF98287.1"/>
    <property type="molecule type" value="Genomic_DNA"/>
</dbReference>
<gene>
    <name evidence="7" type="ORF">FEK35_25670</name>
</gene>
<evidence type="ECO:0000256" key="1">
    <source>
        <dbReference type="ARBA" id="ARBA00001974"/>
    </source>
</evidence>
<dbReference type="PANTHER" id="PTHR43557">
    <property type="entry name" value="APOPTOSIS-INDUCING FACTOR 1"/>
    <property type="match status" value="1"/>
</dbReference>
<dbReference type="SUPFAM" id="SSF51905">
    <property type="entry name" value="FAD/NAD(P)-binding domain"/>
    <property type="match status" value="1"/>
</dbReference>
<proteinExistence type="predicted"/>
<organism evidence="7 8">
    <name type="scientific">Nocardia cyriacigeorgica</name>
    <dbReference type="NCBI Taxonomy" id="135487"/>
    <lineage>
        <taxon>Bacteria</taxon>
        <taxon>Bacillati</taxon>
        <taxon>Actinomycetota</taxon>
        <taxon>Actinomycetes</taxon>
        <taxon>Mycobacteriales</taxon>
        <taxon>Nocardiaceae</taxon>
        <taxon>Nocardia</taxon>
    </lineage>
</organism>
<dbReference type="Proteomes" id="UP000308349">
    <property type="component" value="Unassembled WGS sequence"/>
</dbReference>
<protein>
    <submittedName>
        <fullName evidence="7">FAD-dependent oxidoreductase</fullName>
    </submittedName>
</protein>
<dbReference type="InterPro" id="IPR023753">
    <property type="entry name" value="FAD/NAD-binding_dom"/>
</dbReference>
<dbReference type="Pfam" id="PF14759">
    <property type="entry name" value="Reductase_C"/>
    <property type="match status" value="1"/>
</dbReference>
<dbReference type="Gene3D" id="3.30.390.30">
    <property type="match status" value="1"/>
</dbReference>
<comment type="caution">
    <text evidence="7">The sequence shown here is derived from an EMBL/GenBank/DDBJ whole genome shotgun (WGS) entry which is preliminary data.</text>
</comment>
<comment type="cofactor">
    <cofactor evidence="1">
        <name>FAD</name>
        <dbReference type="ChEBI" id="CHEBI:57692"/>
    </cofactor>
</comment>
<dbReference type="PRINTS" id="PR00411">
    <property type="entry name" value="PNDRDTASEI"/>
</dbReference>
<evidence type="ECO:0000256" key="4">
    <source>
        <dbReference type="ARBA" id="ARBA00023002"/>
    </source>
</evidence>
<dbReference type="InterPro" id="IPR028202">
    <property type="entry name" value="Reductase_C"/>
</dbReference>
<dbReference type="SUPFAM" id="SSF55424">
    <property type="entry name" value="FAD/NAD-linked reductases, dimerisation (C-terminal) domain"/>
    <property type="match status" value="1"/>
</dbReference>
<dbReference type="GO" id="GO:0016651">
    <property type="term" value="F:oxidoreductase activity, acting on NAD(P)H"/>
    <property type="evidence" value="ECO:0007669"/>
    <property type="project" value="TreeGrafter"/>
</dbReference>
<evidence type="ECO:0000256" key="3">
    <source>
        <dbReference type="ARBA" id="ARBA00022827"/>
    </source>
</evidence>
<name>A0A5R8P7X2_9NOCA</name>
<dbReference type="Gene3D" id="3.50.50.60">
    <property type="entry name" value="FAD/NAD(P)-binding domain"/>
    <property type="match status" value="2"/>
</dbReference>
<sequence length="426" mass="45381">MTVPPRGRIVIGGAGVAGATAAETLRKEGFAGSVVLVGDEQQAPYRRPMVSKELLSGGSADRARLKPESFWLDMTIETMLGRRIRRLDTMSGRLEFDDGAELDYDGLILATGGRARRLDALVPEAITLRQIRDVTGLSELLERSSAAGRVPQILILGAGLVGLEAAATMRAKGADVTVLEQARRVLERVLPEPLSLDYERLHRERGVMLCTGVRVVDACPAGRRTRVVAEDGREWVADAVIVAAGMVPNTELAAEAGLRVDDGIVVDELCRTSAPGIVAAGDVARLPNVVLGGTERIEHWGHAQSHGVAAARTLLGAQAPYAEVPWCWTTQFGRTLQSTGWPMSGTELVVRGDINSPRFLALSLADDRLVGAIGVGVPRELRAAQLLIKNDPFVPRSVLDSPDLDLPALVGGAARATARPDMSAAR</sequence>
<accession>A0A5R8P7X2</accession>
<dbReference type="InterPro" id="IPR036188">
    <property type="entry name" value="FAD/NAD-bd_sf"/>
</dbReference>
<dbReference type="OrthoDB" id="3568330at2"/>
<dbReference type="PANTHER" id="PTHR43557:SF2">
    <property type="entry name" value="RIESKE DOMAIN-CONTAINING PROTEIN-RELATED"/>
    <property type="match status" value="1"/>
</dbReference>
<feature type="domain" description="FAD/NAD(P)-binding" evidence="5">
    <location>
        <begin position="8"/>
        <end position="307"/>
    </location>
</feature>
<evidence type="ECO:0000259" key="5">
    <source>
        <dbReference type="Pfam" id="PF07992"/>
    </source>
</evidence>
<evidence type="ECO:0000313" key="8">
    <source>
        <dbReference type="Proteomes" id="UP000308349"/>
    </source>
</evidence>
<keyword evidence="3" id="KW-0274">FAD</keyword>
<dbReference type="PRINTS" id="PR00368">
    <property type="entry name" value="FADPNR"/>
</dbReference>
<keyword evidence="2" id="KW-0285">Flavoprotein</keyword>
<feature type="domain" description="Reductase C-terminal" evidence="6">
    <location>
        <begin position="326"/>
        <end position="409"/>
    </location>
</feature>
<evidence type="ECO:0000256" key="2">
    <source>
        <dbReference type="ARBA" id="ARBA00022630"/>
    </source>
</evidence>